<dbReference type="InterPro" id="IPR043019">
    <property type="entry name" value="GrlR_sf"/>
</dbReference>
<sequence>MKDGIYYVTFRSNMQDFGNGTVVVRNHEVNGGDFVYSYKGRVLANDVILQLEQHDKSVTSVFGDIGNFTLGLFTLTTPTGYILRGGVQGMPETMIEVEAKFIGDLY</sequence>
<comment type="caution">
    <text evidence="1">The sequence shown here is derived from an EMBL/GenBank/DDBJ whole genome shotgun (WGS) entry which is preliminary data.</text>
</comment>
<proteinExistence type="predicted"/>
<dbReference type="EMBL" id="ABMABF030000006">
    <property type="protein sequence ID" value="EMJ5134558.1"/>
    <property type="molecule type" value="Genomic_DNA"/>
</dbReference>
<dbReference type="Gene3D" id="2.40.128.380">
    <property type="entry name" value="T3SS negative regulator GrlR"/>
    <property type="match status" value="1"/>
</dbReference>
<dbReference type="AlphaFoldDB" id="A0AAI9DCS4"/>
<evidence type="ECO:0000313" key="1">
    <source>
        <dbReference type="EMBL" id="EMJ5134558.1"/>
    </source>
</evidence>
<name>A0AAI9DCS4_PROST</name>
<protein>
    <submittedName>
        <fullName evidence="1">Negative regulator GrlR</fullName>
    </submittedName>
</protein>
<accession>A0AAI9DCS4</accession>
<gene>
    <name evidence="1" type="ORF">RG298_002294</name>
</gene>
<organism evidence="1">
    <name type="scientific">Providencia stuartii</name>
    <dbReference type="NCBI Taxonomy" id="588"/>
    <lineage>
        <taxon>Bacteria</taxon>
        <taxon>Pseudomonadati</taxon>
        <taxon>Pseudomonadota</taxon>
        <taxon>Gammaproteobacteria</taxon>
        <taxon>Enterobacterales</taxon>
        <taxon>Morganellaceae</taxon>
        <taxon>Providencia</taxon>
    </lineage>
</organism>
<reference evidence="1" key="1">
    <citation type="submission" date="2024-02" db="EMBL/GenBank/DDBJ databases">
        <authorList>
            <consortium name="Clinical and Environmental Microbiology Branch: Whole genome sequencing antimicrobial resistance pathogens in the healthcare setting"/>
        </authorList>
    </citation>
    <scope>NUCLEOTIDE SEQUENCE</scope>
    <source>
        <strain evidence="1">2021GO-0154</strain>
    </source>
</reference>